<gene>
    <name evidence="1" type="ORF">F5148DRAFT_985553</name>
</gene>
<feature type="non-terminal residue" evidence="1">
    <location>
        <position position="1"/>
    </location>
</feature>
<dbReference type="EMBL" id="JAGFNK010000306">
    <property type="protein sequence ID" value="KAI9453354.1"/>
    <property type="molecule type" value="Genomic_DNA"/>
</dbReference>
<reference evidence="1" key="1">
    <citation type="submission" date="2021-03" db="EMBL/GenBank/DDBJ databases">
        <title>Evolutionary priming and transition to the ectomycorrhizal habit in an iconic lineage of mushroom-forming fungi: is preadaptation a requirement?</title>
        <authorList>
            <consortium name="DOE Joint Genome Institute"/>
            <person name="Looney B.P."/>
            <person name="Miyauchi S."/>
            <person name="Morin E."/>
            <person name="Drula E."/>
            <person name="Courty P.E."/>
            <person name="Chicoki N."/>
            <person name="Fauchery L."/>
            <person name="Kohler A."/>
            <person name="Kuo A."/>
            <person name="LaButti K."/>
            <person name="Pangilinan J."/>
            <person name="Lipzen A."/>
            <person name="Riley R."/>
            <person name="Andreopoulos W."/>
            <person name="He G."/>
            <person name="Johnson J."/>
            <person name="Barry K.W."/>
            <person name="Grigoriev I.V."/>
            <person name="Nagy L."/>
            <person name="Hibbett D."/>
            <person name="Henrissat B."/>
            <person name="Matheny P.B."/>
            <person name="Labbe J."/>
            <person name="Martin A.F."/>
        </authorList>
    </citation>
    <scope>NUCLEOTIDE SEQUENCE</scope>
    <source>
        <strain evidence="1">BPL698</strain>
    </source>
</reference>
<dbReference type="Proteomes" id="UP001207468">
    <property type="component" value="Unassembled WGS sequence"/>
</dbReference>
<proteinExistence type="predicted"/>
<comment type="caution">
    <text evidence="1">The sequence shown here is derived from an EMBL/GenBank/DDBJ whole genome shotgun (WGS) entry which is preliminary data.</text>
</comment>
<protein>
    <submittedName>
        <fullName evidence="1">Uncharacterized protein</fullName>
    </submittedName>
</protein>
<organism evidence="1 2">
    <name type="scientific">Russula earlei</name>
    <dbReference type="NCBI Taxonomy" id="71964"/>
    <lineage>
        <taxon>Eukaryota</taxon>
        <taxon>Fungi</taxon>
        <taxon>Dikarya</taxon>
        <taxon>Basidiomycota</taxon>
        <taxon>Agaricomycotina</taxon>
        <taxon>Agaricomycetes</taxon>
        <taxon>Russulales</taxon>
        <taxon>Russulaceae</taxon>
        <taxon>Russula</taxon>
    </lineage>
</organism>
<keyword evidence="2" id="KW-1185">Reference proteome</keyword>
<evidence type="ECO:0000313" key="2">
    <source>
        <dbReference type="Proteomes" id="UP001207468"/>
    </source>
</evidence>
<sequence length="461" mass="52423">RLQDLPLNSTAASLISKHANYTLMQKDLQERILDDRPESDAVPPLPLLFEGFGLFHDDFKGRHYTRASNKMRGDLEEAVDLFSEAMTLIHEKERDRLEEGLETLNKIFELRDPRPPPLAAGVIGTCQTDGHFKGPHGMISCVVEFKNELASSSSIPAVELLSYVTKSHSRVMVKRGDVSPWRMPCLGLTIAGPYVMFFGIIFLKPLWRIVSLTPMLSCIPSAVNGDDRQQLYAAFYAALDLSRRIDDEALLFINGATAMSLDPEPNTRLPYISALTKWGDTGEIRFRIVEFYPKTQDYRHLYIARLDDDKEIIVKFSQRYSIELHEFCAERRCAPKILGFQRLAGGFFAIAMEYIFPSTSLYTAPNRARFCDKWNKDLWDLMESFHKAGFVHGDLREPNILCDGENVMLIDFDWGGNVGDAEYPSGRLSTELTFGRAEDANSKITKEDDRRVLRNTLDMLK</sequence>
<evidence type="ECO:0000313" key="1">
    <source>
        <dbReference type="EMBL" id="KAI9453354.1"/>
    </source>
</evidence>
<name>A0ACC0TY76_9AGAM</name>
<accession>A0ACC0TY76</accession>